<keyword evidence="2" id="KW-0863">Zinc-finger</keyword>
<keyword evidence="8" id="KW-1185">Reference proteome</keyword>
<organism evidence="7 8">
    <name type="scientific">Dryococelus australis</name>
    <dbReference type="NCBI Taxonomy" id="614101"/>
    <lineage>
        <taxon>Eukaryota</taxon>
        <taxon>Metazoa</taxon>
        <taxon>Ecdysozoa</taxon>
        <taxon>Arthropoda</taxon>
        <taxon>Hexapoda</taxon>
        <taxon>Insecta</taxon>
        <taxon>Pterygota</taxon>
        <taxon>Neoptera</taxon>
        <taxon>Polyneoptera</taxon>
        <taxon>Phasmatodea</taxon>
        <taxon>Verophasmatodea</taxon>
        <taxon>Anareolatae</taxon>
        <taxon>Phasmatidae</taxon>
        <taxon>Eurycanthinae</taxon>
        <taxon>Dryococelus</taxon>
    </lineage>
</organism>
<sequence length="501" mass="55176">MACYSPTLVQLMDGRPVVRLDVSEDGCRESEIPTEMDRPAYLMLDSPAKRADQEYMQMGMSGRRYRLLKSVSGNMNKVGTFQLDCNSSGVRSSRPVEQVSVPVVVSVSGGFWEADQKILRPLALKRKHAMTKCFVPSCKDESGNKHRLPDVYYTHRFELWKRILTSPKFKELSNGDIYKKLKICSWPFGKECFSPGTKRLSPNSVPNLNLPGKNYYWYSTEFMCTFWAALCYAHSSLPNSEGGSSPEAVSTSEPRPAQLYAASVVACGSQLLKLIEGCRSTHNSKQTLAKREGRCCNPEQRKSRVCSASRPAREQRASTSNPVTGKLVSGPASSVPYFSPAHSLRPPPATPAKLLLPSLLGLLRDHPSWRLTRVYTTLTIWATLNIEVLIADEGDRGVYGAAPECKGGGNGRSPRKPADNGIVRQGDFHMRKSGVTRPGIEPGSPWWEASREAILPTRGGLVATVEDAKDSPGVLFAARQSMIRCCTLCTENAGGHFEHAL</sequence>
<evidence type="ECO:0000256" key="3">
    <source>
        <dbReference type="ARBA" id="ARBA00022833"/>
    </source>
</evidence>
<feature type="domain" description="THAP-type" evidence="6">
    <location>
        <begin position="131"/>
        <end position="213"/>
    </location>
</feature>
<accession>A0ABQ9IER5</accession>
<comment type="caution">
    <text evidence="7">The sequence shown here is derived from an EMBL/GenBank/DDBJ whole genome shotgun (WGS) entry which is preliminary data.</text>
</comment>
<keyword evidence="3" id="KW-0862">Zinc</keyword>
<evidence type="ECO:0000256" key="1">
    <source>
        <dbReference type="ARBA" id="ARBA00022723"/>
    </source>
</evidence>
<reference evidence="7 8" key="1">
    <citation type="submission" date="2023-02" db="EMBL/GenBank/DDBJ databases">
        <title>LHISI_Scaffold_Assembly.</title>
        <authorList>
            <person name="Stuart O.P."/>
            <person name="Cleave R."/>
            <person name="Magrath M.J.L."/>
            <person name="Mikheyev A.S."/>
        </authorList>
    </citation>
    <scope>NUCLEOTIDE SEQUENCE [LARGE SCALE GENOMIC DNA]</scope>
    <source>
        <strain evidence="7">Daus_M_001</strain>
        <tissue evidence="7">Leg muscle</tissue>
    </source>
</reference>
<feature type="region of interest" description="Disordered" evidence="5">
    <location>
        <begin position="306"/>
        <end position="326"/>
    </location>
</feature>
<keyword evidence="1" id="KW-0479">Metal-binding</keyword>
<evidence type="ECO:0000313" key="7">
    <source>
        <dbReference type="EMBL" id="KAJ8894383.1"/>
    </source>
</evidence>
<protein>
    <recommendedName>
        <fullName evidence="6">THAP-type domain-containing protein</fullName>
    </recommendedName>
</protein>
<dbReference type="Proteomes" id="UP001159363">
    <property type="component" value="Chromosome 2"/>
</dbReference>
<proteinExistence type="predicted"/>
<dbReference type="EMBL" id="JARBHB010000002">
    <property type="protein sequence ID" value="KAJ8894383.1"/>
    <property type="molecule type" value="Genomic_DNA"/>
</dbReference>
<evidence type="ECO:0000256" key="2">
    <source>
        <dbReference type="ARBA" id="ARBA00022771"/>
    </source>
</evidence>
<gene>
    <name evidence="7" type="ORF">PR048_007034</name>
</gene>
<name>A0ABQ9IER5_9NEOP</name>
<evidence type="ECO:0000313" key="8">
    <source>
        <dbReference type="Proteomes" id="UP001159363"/>
    </source>
</evidence>
<dbReference type="InterPro" id="IPR006612">
    <property type="entry name" value="THAP_Znf"/>
</dbReference>
<evidence type="ECO:0000259" key="6">
    <source>
        <dbReference type="SMART" id="SM00980"/>
    </source>
</evidence>
<evidence type="ECO:0000256" key="4">
    <source>
        <dbReference type="ARBA" id="ARBA00023125"/>
    </source>
</evidence>
<dbReference type="SMART" id="SM00980">
    <property type="entry name" value="THAP"/>
    <property type="match status" value="1"/>
</dbReference>
<dbReference type="SUPFAM" id="SSF57716">
    <property type="entry name" value="Glucocorticoid receptor-like (DNA-binding domain)"/>
    <property type="match status" value="1"/>
</dbReference>
<keyword evidence="4" id="KW-0238">DNA-binding</keyword>
<evidence type="ECO:0000256" key="5">
    <source>
        <dbReference type="SAM" id="MobiDB-lite"/>
    </source>
</evidence>